<dbReference type="Pfam" id="PF14664">
    <property type="entry name" value="RICTOR_N"/>
    <property type="match status" value="1"/>
</dbReference>
<dbReference type="InterPro" id="IPR011989">
    <property type="entry name" value="ARM-like"/>
</dbReference>
<dbReference type="EMBL" id="JAAAHW010000302">
    <property type="protein sequence ID" value="KAG0003995.1"/>
    <property type="molecule type" value="Genomic_DNA"/>
</dbReference>
<evidence type="ECO:0000313" key="5">
    <source>
        <dbReference type="Proteomes" id="UP000749646"/>
    </source>
</evidence>
<organism evidence="4 5">
    <name type="scientific">Modicella reniformis</name>
    <dbReference type="NCBI Taxonomy" id="1440133"/>
    <lineage>
        <taxon>Eukaryota</taxon>
        <taxon>Fungi</taxon>
        <taxon>Fungi incertae sedis</taxon>
        <taxon>Mucoromycota</taxon>
        <taxon>Mortierellomycotina</taxon>
        <taxon>Mortierellomycetes</taxon>
        <taxon>Mortierellales</taxon>
        <taxon>Mortierellaceae</taxon>
        <taxon>Modicella</taxon>
    </lineage>
</organism>
<evidence type="ECO:0000313" key="4">
    <source>
        <dbReference type="EMBL" id="KAG0003995.1"/>
    </source>
</evidence>
<dbReference type="Proteomes" id="UP000749646">
    <property type="component" value="Unassembled WGS sequence"/>
</dbReference>
<evidence type="ECO:0000259" key="3">
    <source>
        <dbReference type="SMART" id="SM01308"/>
    </source>
</evidence>
<dbReference type="AlphaFoldDB" id="A0A9P6MJB2"/>
<proteinExistence type="inferred from homology"/>
<dbReference type="SMART" id="SM01308">
    <property type="entry name" value="RICTOR_N"/>
    <property type="match status" value="1"/>
</dbReference>
<feature type="compositionally biased region" description="Basic and acidic residues" evidence="2">
    <location>
        <begin position="58"/>
        <end position="67"/>
    </location>
</feature>
<dbReference type="PANTHER" id="PTHR13298:SF11">
    <property type="entry name" value="RAPAMYCIN-INSENSITIVE COMPANION OF MTOR"/>
    <property type="match status" value="1"/>
</dbReference>
<protein>
    <recommendedName>
        <fullName evidence="3">Rapamycin-insensitive companion of mTOR N-terminal domain-containing protein</fullName>
    </recommendedName>
</protein>
<evidence type="ECO:0000256" key="2">
    <source>
        <dbReference type="SAM" id="MobiDB-lite"/>
    </source>
</evidence>
<keyword evidence="5" id="KW-1185">Reference proteome</keyword>
<dbReference type="PANTHER" id="PTHR13298">
    <property type="entry name" value="CYTOSOLIC REGULATOR PIANISSIMO"/>
    <property type="match status" value="1"/>
</dbReference>
<dbReference type="Gene3D" id="1.25.10.10">
    <property type="entry name" value="Leucine-rich Repeat Variant"/>
    <property type="match status" value="1"/>
</dbReference>
<dbReference type="GO" id="GO:0038203">
    <property type="term" value="P:TORC2 signaling"/>
    <property type="evidence" value="ECO:0007669"/>
    <property type="project" value="TreeGrafter"/>
</dbReference>
<comment type="similarity">
    <text evidence="1">Belongs to the RICTOR family.</text>
</comment>
<dbReference type="OrthoDB" id="271111at2759"/>
<dbReference type="InterPro" id="IPR028268">
    <property type="entry name" value="Pianissimo_fam"/>
</dbReference>
<comment type="caution">
    <text evidence="4">The sequence shown here is derived from an EMBL/GenBank/DDBJ whole genome shotgun (WGS) entry which is preliminary data.</text>
</comment>
<name>A0A9P6MJB2_9FUNG</name>
<dbReference type="InterPro" id="IPR028267">
    <property type="entry name" value="Pianissimo_N"/>
</dbReference>
<gene>
    <name evidence="4" type="ORF">BGZ65_001104</name>
</gene>
<sequence>MMDSTEVTSEASPTLPVVDGPASWTTSQGDYGEGGLGPLEDDGHLQDSDDPDTTDNFDQEHYEIQDHDPDDEDDFDAKMDELVQQLQMETKAKDSAEALLELYRSRDLGNTGNNKPRNQVEQELRAIIGRINETTLQLEYYRQRLYDPPPFGYLQEDQPLKESHLPAVTRRSHSNSFSTSGYADNEDDRQSIHSAISDIVSSLKNLSETPSVRLEQLLNLANILKMSHHVDPGYPMQELVQWYIPFQASSSTVREIRLNAYRCLRFLAGTGPLGPILTANKMDLFIIRSLMADHRIETERMEALKLVRCFVTTKEGMQYISDGIMRAVIAIAEQCDEELRNACLETIGEMIMSDPKPVARCGGFRALLIALTDNLQDLSDALLKVFLYILESPETRIYVRQGLDSEMVMGVFTDIYAQGPSYTERLRASGRIVIAMIRSWAGLFDLCSNDKRAIRALVQSIKLPIHENRASGKRVLLDIFYDIFRIQIPQWLKGFLDGMSSTDRADVSIKPTQGELDSYWGSNLEPLGLVDHHQSIVLTVFIDAGLIEALIYLIVDENLTKSRDVEVHKVLRKAMLLIPELMQLACKVLPSAKSTHVQTLPSLFEVATSFEDPVLRHVATNAFRFIDTFSTTSKGVNAERLDEARGQRNVDRIKQRMGTQLDDANFRSLLNDTQ</sequence>
<feature type="region of interest" description="Disordered" evidence="2">
    <location>
        <begin position="165"/>
        <end position="186"/>
    </location>
</feature>
<dbReference type="SUPFAM" id="SSF48371">
    <property type="entry name" value="ARM repeat"/>
    <property type="match status" value="1"/>
</dbReference>
<feature type="compositionally biased region" description="Acidic residues" evidence="2">
    <location>
        <begin position="48"/>
        <end position="57"/>
    </location>
</feature>
<reference evidence="4" key="1">
    <citation type="journal article" date="2020" name="Fungal Divers.">
        <title>Resolving the Mortierellaceae phylogeny through synthesis of multi-gene phylogenetics and phylogenomics.</title>
        <authorList>
            <person name="Vandepol N."/>
            <person name="Liber J."/>
            <person name="Desiro A."/>
            <person name="Na H."/>
            <person name="Kennedy M."/>
            <person name="Barry K."/>
            <person name="Grigoriev I.V."/>
            <person name="Miller A.N."/>
            <person name="O'Donnell K."/>
            <person name="Stajich J.E."/>
            <person name="Bonito G."/>
        </authorList>
    </citation>
    <scope>NUCLEOTIDE SEQUENCE</scope>
    <source>
        <strain evidence="4">MES-2147</strain>
    </source>
</reference>
<feature type="region of interest" description="Disordered" evidence="2">
    <location>
        <begin position="1"/>
        <end position="74"/>
    </location>
</feature>
<feature type="non-terminal residue" evidence="4">
    <location>
        <position position="1"/>
    </location>
</feature>
<accession>A0A9P6MJB2</accession>
<feature type="domain" description="Rapamycin-insensitive companion of mTOR N-terminal" evidence="3">
    <location>
        <begin position="214"/>
        <end position="590"/>
    </location>
</feature>
<feature type="compositionally biased region" description="Polar residues" evidence="2">
    <location>
        <begin position="1"/>
        <end position="12"/>
    </location>
</feature>
<dbReference type="GO" id="GO:0031932">
    <property type="term" value="C:TORC2 complex"/>
    <property type="evidence" value="ECO:0007669"/>
    <property type="project" value="InterPro"/>
</dbReference>
<evidence type="ECO:0000256" key="1">
    <source>
        <dbReference type="ARBA" id="ARBA00008878"/>
    </source>
</evidence>
<dbReference type="InterPro" id="IPR016024">
    <property type="entry name" value="ARM-type_fold"/>
</dbReference>